<dbReference type="GO" id="GO:0005507">
    <property type="term" value="F:copper ion binding"/>
    <property type="evidence" value="ECO:0007669"/>
    <property type="project" value="InterPro"/>
</dbReference>
<protein>
    <submittedName>
        <fullName evidence="7">Copper oxidase</fullName>
    </submittedName>
</protein>
<dbReference type="PaxDb" id="67767-A0A0J7K0G7"/>
<organism evidence="7 8">
    <name type="scientific">Lasius niger</name>
    <name type="common">Black garden ant</name>
    <dbReference type="NCBI Taxonomy" id="67767"/>
    <lineage>
        <taxon>Eukaryota</taxon>
        <taxon>Metazoa</taxon>
        <taxon>Ecdysozoa</taxon>
        <taxon>Arthropoda</taxon>
        <taxon>Hexapoda</taxon>
        <taxon>Insecta</taxon>
        <taxon>Pterygota</taxon>
        <taxon>Neoptera</taxon>
        <taxon>Endopterygota</taxon>
        <taxon>Hymenoptera</taxon>
        <taxon>Apocrita</taxon>
        <taxon>Aculeata</taxon>
        <taxon>Formicoidea</taxon>
        <taxon>Formicidae</taxon>
        <taxon>Formicinae</taxon>
        <taxon>Lasius</taxon>
        <taxon>Lasius</taxon>
    </lineage>
</organism>
<gene>
    <name evidence="7" type="ORF">RF55_18767</name>
</gene>
<keyword evidence="8" id="KW-1185">Reference proteome</keyword>
<dbReference type="InterPro" id="IPR011707">
    <property type="entry name" value="Cu-oxidase-like_N"/>
</dbReference>
<dbReference type="AlphaFoldDB" id="A0A0J7K0G7"/>
<dbReference type="SUPFAM" id="SSF49503">
    <property type="entry name" value="Cupredoxins"/>
    <property type="match status" value="2"/>
</dbReference>
<dbReference type="Pfam" id="PF07732">
    <property type="entry name" value="Cu-oxidase_3"/>
    <property type="match status" value="1"/>
</dbReference>
<dbReference type="PANTHER" id="PTHR11709:SF394">
    <property type="entry name" value="FI03373P-RELATED"/>
    <property type="match status" value="1"/>
</dbReference>
<name>A0A0J7K0G7_LASNI</name>
<keyword evidence="4" id="KW-0186">Copper</keyword>
<comment type="similarity">
    <text evidence="1">Belongs to the multicopper oxidase family.</text>
</comment>
<dbReference type="InterPro" id="IPR045087">
    <property type="entry name" value="Cu-oxidase_fam"/>
</dbReference>
<evidence type="ECO:0000256" key="4">
    <source>
        <dbReference type="ARBA" id="ARBA00023008"/>
    </source>
</evidence>
<evidence type="ECO:0000256" key="3">
    <source>
        <dbReference type="ARBA" id="ARBA00023002"/>
    </source>
</evidence>
<feature type="domain" description="Plastocyanin-like" evidence="6">
    <location>
        <begin position="57"/>
        <end position="168"/>
    </location>
</feature>
<keyword evidence="3" id="KW-0560">Oxidoreductase</keyword>
<dbReference type="CDD" id="cd13874">
    <property type="entry name" value="CuRO_2_CopA"/>
    <property type="match status" value="1"/>
</dbReference>
<evidence type="ECO:0000256" key="1">
    <source>
        <dbReference type="ARBA" id="ARBA00010609"/>
    </source>
</evidence>
<dbReference type="CDD" id="cd13848">
    <property type="entry name" value="CuRO_1_CopA"/>
    <property type="match status" value="1"/>
</dbReference>
<dbReference type="InterPro" id="IPR006376">
    <property type="entry name" value="Cu-R_CopA"/>
</dbReference>
<dbReference type="PROSITE" id="PS51318">
    <property type="entry name" value="TAT"/>
    <property type="match status" value="1"/>
</dbReference>
<dbReference type="InterPro" id="IPR001117">
    <property type="entry name" value="Cu-oxidase_2nd"/>
</dbReference>
<evidence type="ECO:0000259" key="5">
    <source>
        <dbReference type="Pfam" id="PF00394"/>
    </source>
</evidence>
<evidence type="ECO:0000313" key="7">
    <source>
        <dbReference type="EMBL" id="KMQ83933.1"/>
    </source>
</evidence>
<dbReference type="InterPro" id="IPR008972">
    <property type="entry name" value="Cupredoxin"/>
</dbReference>
<keyword evidence="2" id="KW-0479">Metal-binding</keyword>
<dbReference type="OrthoDB" id="2121828at2759"/>
<feature type="non-terminal residue" evidence="7">
    <location>
        <position position="391"/>
    </location>
</feature>
<dbReference type="PROSITE" id="PS00079">
    <property type="entry name" value="MULTICOPPER_OXIDASE1"/>
    <property type="match status" value="1"/>
</dbReference>
<comment type="caution">
    <text evidence="7">The sequence shown here is derived from an EMBL/GenBank/DDBJ whole genome shotgun (WGS) entry which is preliminary data.</text>
</comment>
<evidence type="ECO:0000256" key="2">
    <source>
        <dbReference type="ARBA" id="ARBA00022723"/>
    </source>
</evidence>
<evidence type="ECO:0000259" key="6">
    <source>
        <dbReference type="Pfam" id="PF07732"/>
    </source>
</evidence>
<sequence length="391" mass="43127">MRFSSMPTAIDAARRRFITGAALGGALAGVSRSPLAWAVTAPEARPPATAPTIDLEIAETQVTIGGRPQYATTVNGSLPGPLLHWREGEEVRIRVHNRLTVPSSIHWHGILLPAAMDGVPGLSFPGIAPGASFSYRIRPRQSGTYWYHSHSGFQEQTGLYGPLVIEPARPPALPDYQRDYVVMLNDWSEQDPETIFATLKRQSDAYNFALPDASRLWRDIRREGLSAALAQRQMWNRMRMTPTDLSDVSGYTYTYLLNGQPPGQPWRAPFKPGERLRLRFINGSAMTIFDVRIPGLKMTVISADGQPVVPVTVDEFRISVAETYDVLVELDVARAFAVFAQAIDRSGYALGELTPNPKLHAERPPMDERPQLAVVDMMGAMAANALPRPTT</sequence>
<dbReference type="InterPro" id="IPR033138">
    <property type="entry name" value="Cu_oxidase_CS"/>
</dbReference>
<dbReference type="Proteomes" id="UP000036403">
    <property type="component" value="Unassembled WGS sequence"/>
</dbReference>
<accession>A0A0J7K0G7</accession>
<dbReference type="Gene3D" id="2.60.40.420">
    <property type="entry name" value="Cupredoxins - blue copper proteins"/>
    <property type="match status" value="2"/>
</dbReference>
<evidence type="ECO:0000313" key="8">
    <source>
        <dbReference type="Proteomes" id="UP000036403"/>
    </source>
</evidence>
<dbReference type="NCBIfam" id="TIGR01480">
    <property type="entry name" value="copper_res_A"/>
    <property type="match status" value="1"/>
</dbReference>
<feature type="domain" description="Plastocyanin-like" evidence="5">
    <location>
        <begin position="238"/>
        <end position="341"/>
    </location>
</feature>
<dbReference type="EMBL" id="LBMM01017905">
    <property type="protein sequence ID" value="KMQ83933.1"/>
    <property type="molecule type" value="Genomic_DNA"/>
</dbReference>
<dbReference type="InterPro" id="IPR034284">
    <property type="entry name" value="CuRO_1_CopA"/>
</dbReference>
<dbReference type="InterPro" id="IPR034282">
    <property type="entry name" value="CuRO_2_CopA"/>
</dbReference>
<dbReference type="GO" id="GO:0016491">
    <property type="term" value="F:oxidoreductase activity"/>
    <property type="evidence" value="ECO:0007669"/>
    <property type="project" value="UniProtKB-KW"/>
</dbReference>
<reference evidence="7 8" key="1">
    <citation type="submission" date="2015-04" db="EMBL/GenBank/DDBJ databases">
        <title>Lasius niger genome sequencing.</title>
        <authorList>
            <person name="Konorov E.A."/>
            <person name="Nikitin M.A."/>
            <person name="Kirill M.V."/>
            <person name="Chang P."/>
        </authorList>
    </citation>
    <scope>NUCLEOTIDE SEQUENCE [LARGE SCALE GENOMIC DNA]</scope>
    <source>
        <tissue evidence="7">Whole</tissue>
    </source>
</reference>
<dbReference type="PANTHER" id="PTHR11709">
    <property type="entry name" value="MULTI-COPPER OXIDASE"/>
    <property type="match status" value="1"/>
</dbReference>
<dbReference type="InterPro" id="IPR006311">
    <property type="entry name" value="TAT_signal"/>
</dbReference>
<dbReference type="Pfam" id="PF00394">
    <property type="entry name" value="Cu-oxidase"/>
    <property type="match status" value="1"/>
</dbReference>
<dbReference type="STRING" id="67767.A0A0J7K0G7"/>
<proteinExistence type="inferred from homology"/>